<dbReference type="Proteomes" id="UP000030121">
    <property type="component" value="Unassembled WGS sequence"/>
</dbReference>
<keyword evidence="1" id="KW-0802">TPR repeat</keyword>
<dbReference type="InterPro" id="IPR011990">
    <property type="entry name" value="TPR-like_helical_dom_sf"/>
</dbReference>
<sequence length="281" mass="33075">MKQFITSLVLTLTFFSYSQSELKFDKRFGQSENKWVVFQPDSTGVYNFGFIYIDEQAGFTFDYSGTFAINSSGKYIPEKIDSKGRMKYRLQPNNVLVAHIPESKLNDLEVTPVPDWLQYYEGDKNSIERLYRWGYLYNGMHECEKALEYLKKAEKINPNHNGLSVELAFSYNCLQRYDEALVVLQKALKYNEQDAYTVKEYIFALVKKGRLEDAKAYFRKSQKTLQDKTYIPESAYNILHQYFLNKEVKKFDEWLKESESVLATSPQFKTMVEKMKNEIKN</sequence>
<comment type="caution">
    <text evidence="2">The sequence shown here is derived from an EMBL/GenBank/DDBJ whole genome shotgun (WGS) entry which is preliminary data.</text>
</comment>
<name>A0A0A2M4K5_9FLAO</name>
<dbReference type="Gene3D" id="1.25.40.10">
    <property type="entry name" value="Tetratricopeptide repeat domain"/>
    <property type="match status" value="1"/>
</dbReference>
<dbReference type="Pfam" id="PF14559">
    <property type="entry name" value="TPR_19"/>
    <property type="match status" value="1"/>
</dbReference>
<dbReference type="SUPFAM" id="SSF48452">
    <property type="entry name" value="TPR-like"/>
    <property type="match status" value="1"/>
</dbReference>
<evidence type="ECO:0000313" key="2">
    <source>
        <dbReference type="EMBL" id="KGO87179.1"/>
    </source>
</evidence>
<dbReference type="STRING" id="1121899.GCA_000430025_01257"/>
<feature type="repeat" description="TPR" evidence="1">
    <location>
        <begin position="127"/>
        <end position="160"/>
    </location>
</feature>
<proteinExistence type="predicted"/>
<dbReference type="eggNOG" id="COG0457">
    <property type="taxonomic scope" value="Bacteria"/>
</dbReference>
<dbReference type="PROSITE" id="PS50005">
    <property type="entry name" value="TPR"/>
    <property type="match status" value="1"/>
</dbReference>
<keyword evidence="3" id="KW-1185">Reference proteome</keyword>
<dbReference type="SMART" id="SM00028">
    <property type="entry name" value="TPR"/>
    <property type="match status" value="2"/>
</dbReference>
<evidence type="ECO:0000313" key="3">
    <source>
        <dbReference type="Proteomes" id="UP000030121"/>
    </source>
</evidence>
<dbReference type="InterPro" id="IPR019734">
    <property type="entry name" value="TPR_rpt"/>
</dbReference>
<evidence type="ECO:0000256" key="1">
    <source>
        <dbReference type="PROSITE-ProRule" id="PRU00339"/>
    </source>
</evidence>
<organism evidence="2 3">
    <name type="scientific">Flavobacterium suncheonense GH29-5 = DSM 17707</name>
    <dbReference type="NCBI Taxonomy" id="1121899"/>
    <lineage>
        <taxon>Bacteria</taxon>
        <taxon>Pseudomonadati</taxon>
        <taxon>Bacteroidota</taxon>
        <taxon>Flavobacteriia</taxon>
        <taxon>Flavobacteriales</taxon>
        <taxon>Flavobacteriaceae</taxon>
        <taxon>Flavobacterium</taxon>
    </lineage>
</organism>
<protein>
    <submittedName>
        <fullName evidence="2">Uncharacterized protein</fullName>
    </submittedName>
</protein>
<reference evidence="2 3" key="1">
    <citation type="submission" date="2013-09" db="EMBL/GenBank/DDBJ databases">
        <authorList>
            <person name="Zeng Z."/>
            <person name="Chen C."/>
        </authorList>
    </citation>
    <scope>NUCLEOTIDE SEQUENCE [LARGE SCALE GENOMIC DNA]</scope>
    <source>
        <strain evidence="2 3">GH29-5</strain>
    </source>
</reference>
<dbReference type="RefSeq" id="WP_026981489.1">
    <property type="nucleotide sequence ID" value="NZ_JRLW01000020.1"/>
</dbReference>
<dbReference type="OrthoDB" id="672063at2"/>
<accession>A0A0A2M4K5</accession>
<dbReference type="AlphaFoldDB" id="A0A0A2M4K5"/>
<gene>
    <name evidence="2" type="ORF">Q764_13070</name>
</gene>
<dbReference type="Pfam" id="PF13181">
    <property type="entry name" value="TPR_8"/>
    <property type="match status" value="1"/>
</dbReference>
<dbReference type="EMBL" id="JRLW01000020">
    <property type="protein sequence ID" value="KGO87179.1"/>
    <property type="molecule type" value="Genomic_DNA"/>
</dbReference>